<keyword evidence="1" id="KW-0812">Transmembrane</keyword>
<evidence type="ECO:0000313" key="2">
    <source>
        <dbReference type="EMBL" id="KAA4539860.1"/>
    </source>
</evidence>
<feature type="transmembrane region" description="Helical" evidence="1">
    <location>
        <begin position="409"/>
        <end position="428"/>
    </location>
</feature>
<dbReference type="RefSeq" id="WP_004303673.1">
    <property type="nucleotide sequence ID" value="NZ_CABKQC010000002.1"/>
</dbReference>
<dbReference type="PANTHER" id="PTHR37422">
    <property type="entry name" value="TEICHURONIC ACID BIOSYNTHESIS PROTEIN TUAE"/>
    <property type="match status" value="1"/>
</dbReference>
<name>A0A5M5MA46_BACOV</name>
<feature type="transmembrane region" description="Helical" evidence="1">
    <location>
        <begin position="106"/>
        <end position="124"/>
    </location>
</feature>
<evidence type="ECO:0008006" key="4">
    <source>
        <dbReference type="Google" id="ProtNLM"/>
    </source>
</evidence>
<dbReference type="InterPro" id="IPR051533">
    <property type="entry name" value="WaaL-like"/>
</dbReference>
<feature type="transmembrane region" description="Helical" evidence="1">
    <location>
        <begin position="76"/>
        <end position="94"/>
    </location>
</feature>
<accession>A0A5M5MA46</accession>
<organism evidence="2 3">
    <name type="scientific">Bacteroides ovatus</name>
    <dbReference type="NCBI Taxonomy" id="28116"/>
    <lineage>
        <taxon>Bacteria</taxon>
        <taxon>Pseudomonadati</taxon>
        <taxon>Bacteroidota</taxon>
        <taxon>Bacteroidia</taxon>
        <taxon>Bacteroidales</taxon>
        <taxon>Bacteroidaceae</taxon>
        <taxon>Bacteroides</taxon>
    </lineage>
</organism>
<dbReference type="PANTHER" id="PTHR37422:SF13">
    <property type="entry name" value="LIPOPOLYSACCHARIDE BIOSYNTHESIS PROTEIN PA4999-RELATED"/>
    <property type="match status" value="1"/>
</dbReference>
<sequence>MAFIQSWLTIIILVAFFVKLRIGLVLYLAYFFLVPYFNINFLGISLSWNFANILLLIAFVIDYYKHHGKVRLDLRPFYPFIFFYVMMLIMMPFQEFVPTDIALNSWRANMMTNLVLPIVMWNVSRYDPKIIRYSRNCMVIVIIVIVIYGIFLLTLNGLNPYVYFMAQINNAELREAQFGEQMARLIIKISSVFTHPMIFGLFLGLAMVYLYSLKDKIKPLFVYLLMFFIVVCIFLCGIRTPIGAMFLTVFFYLLMLRRIKPMIYVAVIGFIGYIIIENIPELSATIDSIFIKDSRQTNVEGSSIDMRMEQLNGCFREIQDCLIFGKGYEWCGYYMSIHDLHPVLLAFESLIFVVLCNSGIVGLCVWVITFVWLFRGVYRMNKNVNVTLFVITLAVYYIAYSAITGEYGYMKYFIIFYTLLLMESKIFIGRKH</sequence>
<feature type="transmembrane region" description="Helical" evidence="1">
    <location>
        <begin position="386"/>
        <end position="403"/>
    </location>
</feature>
<dbReference type="Proteomes" id="UP000478493">
    <property type="component" value="Unassembled WGS sequence"/>
</dbReference>
<keyword evidence="1" id="KW-0472">Membrane</keyword>
<reference evidence="2 3" key="1">
    <citation type="journal article" date="2019" name="Nat. Med.">
        <title>A library of human gut bacterial isolates paired with longitudinal multiomics data enables mechanistic microbiome research.</title>
        <authorList>
            <person name="Poyet M."/>
            <person name="Groussin M."/>
            <person name="Gibbons S.M."/>
            <person name="Avila-Pacheco J."/>
            <person name="Jiang X."/>
            <person name="Kearney S.M."/>
            <person name="Perrotta A.R."/>
            <person name="Berdy B."/>
            <person name="Zhao S."/>
            <person name="Lieberman T.D."/>
            <person name="Swanson P.K."/>
            <person name="Smith M."/>
            <person name="Roesemann S."/>
            <person name="Alexander J.E."/>
            <person name="Rich S.A."/>
            <person name="Livny J."/>
            <person name="Vlamakis H."/>
            <person name="Clish C."/>
            <person name="Bullock K."/>
            <person name="Deik A."/>
            <person name="Scott J."/>
            <person name="Pierce K.A."/>
            <person name="Xavier R.J."/>
            <person name="Alm E.J."/>
        </authorList>
    </citation>
    <scope>NUCLEOTIDE SEQUENCE [LARGE SCALE GENOMIC DNA]</scope>
    <source>
        <strain evidence="2 3">BIOML-A41</strain>
    </source>
</reference>
<evidence type="ECO:0000256" key="1">
    <source>
        <dbReference type="SAM" id="Phobius"/>
    </source>
</evidence>
<dbReference type="EMBL" id="VWGP01000004">
    <property type="protein sequence ID" value="KAA4539860.1"/>
    <property type="molecule type" value="Genomic_DNA"/>
</dbReference>
<feature type="transmembrane region" description="Helical" evidence="1">
    <location>
        <begin position="192"/>
        <end position="213"/>
    </location>
</feature>
<proteinExistence type="predicted"/>
<dbReference type="GeneID" id="69480189"/>
<dbReference type="AlphaFoldDB" id="A0A5M5MA46"/>
<feature type="transmembrane region" description="Helical" evidence="1">
    <location>
        <begin position="136"/>
        <end position="155"/>
    </location>
</feature>
<feature type="transmembrane region" description="Helical" evidence="1">
    <location>
        <begin position="39"/>
        <end position="64"/>
    </location>
</feature>
<evidence type="ECO:0000313" key="3">
    <source>
        <dbReference type="Proteomes" id="UP000478493"/>
    </source>
</evidence>
<feature type="transmembrane region" description="Helical" evidence="1">
    <location>
        <begin position="350"/>
        <end position="374"/>
    </location>
</feature>
<protein>
    <recommendedName>
        <fullName evidence="4">O-antigen ligase family protein</fullName>
    </recommendedName>
</protein>
<feature type="transmembrane region" description="Helical" evidence="1">
    <location>
        <begin position="220"/>
        <end position="253"/>
    </location>
</feature>
<gene>
    <name evidence="2" type="ORF">F3B85_07690</name>
</gene>
<keyword evidence="1" id="KW-1133">Transmembrane helix</keyword>
<comment type="caution">
    <text evidence="2">The sequence shown here is derived from an EMBL/GenBank/DDBJ whole genome shotgun (WGS) entry which is preliminary data.</text>
</comment>
<feature type="transmembrane region" description="Helical" evidence="1">
    <location>
        <begin position="7"/>
        <end position="33"/>
    </location>
</feature>